<organism evidence="2">
    <name type="scientific">marine sediment metagenome</name>
    <dbReference type="NCBI Taxonomy" id="412755"/>
    <lineage>
        <taxon>unclassified sequences</taxon>
        <taxon>metagenomes</taxon>
        <taxon>ecological metagenomes</taxon>
    </lineage>
</organism>
<feature type="non-terminal residue" evidence="2">
    <location>
        <position position="1"/>
    </location>
</feature>
<proteinExistence type="predicted"/>
<comment type="caution">
    <text evidence="2">The sequence shown here is derived from an EMBL/GenBank/DDBJ whole genome shotgun (WGS) entry which is preliminary data.</text>
</comment>
<feature type="region of interest" description="Disordered" evidence="1">
    <location>
        <begin position="1"/>
        <end position="29"/>
    </location>
</feature>
<dbReference type="AlphaFoldDB" id="A0A0F9G0C4"/>
<name>A0A0F9G0C4_9ZZZZ</name>
<accession>A0A0F9G0C4</accession>
<gene>
    <name evidence="2" type="ORF">LCGC14_2179060</name>
</gene>
<evidence type="ECO:0000313" key="2">
    <source>
        <dbReference type="EMBL" id="KKL63045.1"/>
    </source>
</evidence>
<reference evidence="2" key="1">
    <citation type="journal article" date="2015" name="Nature">
        <title>Complex archaea that bridge the gap between prokaryotes and eukaryotes.</title>
        <authorList>
            <person name="Spang A."/>
            <person name="Saw J.H."/>
            <person name="Jorgensen S.L."/>
            <person name="Zaremba-Niedzwiedzka K."/>
            <person name="Martijn J."/>
            <person name="Lind A.E."/>
            <person name="van Eijk R."/>
            <person name="Schleper C."/>
            <person name="Guy L."/>
            <person name="Ettema T.J."/>
        </authorList>
    </citation>
    <scope>NUCLEOTIDE SEQUENCE</scope>
</reference>
<protein>
    <submittedName>
        <fullName evidence="2">Uncharacterized protein</fullName>
    </submittedName>
</protein>
<sequence length="95" mass="10015">CGSGPLTLEPPIPAAQRCTNGAPDGADGSGDAEVWFGKAGKFEVLEAGRAKKIGRISVSFVSTLFENLISEEICGRFGSFDGSTSVYRALRAYVR</sequence>
<evidence type="ECO:0000256" key="1">
    <source>
        <dbReference type="SAM" id="MobiDB-lite"/>
    </source>
</evidence>
<dbReference type="EMBL" id="LAZR01028296">
    <property type="protein sequence ID" value="KKL63045.1"/>
    <property type="molecule type" value="Genomic_DNA"/>
</dbReference>